<dbReference type="Gene3D" id="1.25.40.390">
    <property type="match status" value="1"/>
</dbReference>
<dbReference type="RefSeq" id="WP_133574566.1">
    <property type="nucleotide sequence ID" value="NZ_SNYC01000003.1"/>
</dbReference>
<dbReference type="InterPro" id="IPR041662">
    <property type="entry name" value="SusD-like_2"/>
</dbReference>
<accession>A0A4R6SZL0</accession>
<gene>
    <name evidence="1" type="ORF">ATK78_0618</name>
</gene>
<evidence type="ECO:0000313" key="1">
    <source>
        <dbReference type="EMBL" id="TDQ11495.1"/>
    </source>
</evidence>
<reference evidence="1 2" key="1">
    <citation type="submission" date="2019-03" db="EMBL/GenBank/DDBJ databases">
        <title>Genomic Encyclopedia of Archaeal and Bacterial Type Strains, Phase II (KMG-II): from individual species to whole genera.</title>
        <authorList>
            <person name="Goeker M."/>
        </authorList>
    </citation>
    <scope>NUCLEOTIDE SEQUENCE [LARGE SCALE GENOMIC DNA]</scope>
    <source>
        <strain evidence="1 2">DSM 19035</strain>
    </source>
</reference>
<dbReference type="OrthoDB" id="9766256at2"/>
<dbReference type="InterPro" id="IPR011990">
    <property type="entry name" value="TPR-like_helical_dom_sf"/>
</dbReference>
<dbReference type="Pfam" id="PF12771">
    <property type="entry name" value="SusD-like_2"/>
    <property type="match status" value="1"/>
</dbReference>
<dbReference type="AlphaFoldDB" id="A0A4R6SZL0"/>
<organism evidence="1 2">
    <name type="scientific">Pedobacter metabolipauper</name>
    <dbReference type="NCBI Taxonomy" id="425513"/>
    <lineage>
        <taxon>Bacteria</taxon>
        <taxon>Pseudomonadati</taxon>
        <taxon>Bacteroidota</taxon>
        <taxon>Sphingobacteriia</taxon>
        <taxon>Sphingobacteriales</taxon>
        <taxon>Sphingobacteriaceae</taxon>
        <taxon>Pedobacter</taxon>
    </lineage>
</organism>
<protein>
    <submittedName>
        <fullName evidence="1">SusD-like starch-binding protein associating with outer membrane</fullName>
    </submittedName>
</protein>
<dbReference type="PROSITE" id="PS51257">
    <property type="entry name" value="PROKAR_LIPOPROTEIN"/>
    <property type="match status" value="1"/>
</dbReference>
<keyword evidence="2" id="KW-1185">Reference proteome</keyword>
<comment type="caution">
    <text evidence="1">The sequence shown here is derived from an EMBL/GenBank/DDBJ whole genome shotgun (WGS) entry which is preliminary data.</text>
</comment>
<proteinExistence type="predicted"/>
<sequence>MSKLYKSILFFGLVIFTTLISCSKNYQELNENPNGVAIAAPERLLNPSLYAMVSANILRNYSINNDLMQVTVPLSDNVEIHRYILRPSISDFVWNDWYLEKTNFLDMYTIAAQNSTSKTTAARPYMAIANIMDVWVSSLITDTFGDVPYSQANKGKTESIFTPAFDKQEDIYKDMFRKLEEANTLLTGLATAQLFTETQRSLDALYGTATTSDVELQRWRKFGNSLYLRLLLRASAKADLMIDGKTAAQKMAEIVANPTAYPIFLNNSESAILRLTGATYPLRSPFVGYRDNDFTGIGGLGEFFINTLSENADPRLPIWAGKVDNAYVGMQSGYSDGNVPPRGSQLLATLRLEPLLGNIMNYAELQFVLAEAALKGYIPGLPKTYYNLGVQAAIEHWSLTMPANYLTSPNIVWEGAATQPQQMELIMTQKYFATFFTDFEQWYDYRRTGYPTLTIGPGVSNDRILPTRLYYPTAVQSLNRANYLEAVSRMGADDLKTKVWWAKP</sequence>
<dbReference type="SUPFAM" id="SSF48452">
    <property type="entry name" value="TPR-like"/>
    <property type="match status" value="1"/>
</dbReference>
<dbReference type="Proteomes" id="UP000295620">
    <property type="component" value="Unassembled WGS sequence"/>
</dbReference>
<dbReference type="EMBL" id="SNYC01000003">
    <property type="protein sequence ID" value="TDQ11495.1"/>
    <property type="molecule type" value="Genomic_DNA"/>
</dbReference>
<evidence type="ECO:0000313" key="2">
    <source>
        <dbReference type="Proteomes" id="UP000295620"/>
    </source>
</evidence>
<name>A0A4R6SZL0_9SPHI</name>